<feature type="transmembrane region" description="Helical" evidence="1">
    <location>
        <begin position="20"/>
        <end position="38"/>
    </location>
</feature>
<comment type="caution">
    <text evidence="2">The sequence shown here is derived from an EMBL/GenBank/DDBJ whole genome shotgun (WGS) entry which is preliminary data.</text>
</comment>
<evidence type="ECO:0000256" key="1">
    <source>
        <dbReference type="SAM" id="Phobius"/>
    </source>
</evidence>
<protein>
    <recommendedName>
        <fullName evidence="4">Transmembrane protein</fullName>
    </recommendedName>
</protein>
<dbReference type="Proteomes" id="UP000050454">
    <property type="component" value="Unassembled WGS sequence"/>
</dbReference>
<evidence type="ECO:0000313" key="2">
    <source>
        <dbReference type="EMBL" id="KPM50015.1"/>
    </source>
</evidence>
<dbReference type="EMBL" id="LGTQ01000005">
    <property type="protein sequence ID" value="KPM50015.1"/>
    <property type="molecule type" value="Genomic_DNA"/>
</dbReference>
<sequence length="114" mass="13578">MVDRNRIACRFKSCHPDKSLRVISGFFVFLSFAIFWVGRPQQDRLPVQILPHRQKPERDLSLFLFFIEFEKKSSCLSLVRLVVWILTPVHRNISFPVRQKPKVHLSFYVGDYEK</sequence>
<reference evidence="2 3" key="1">
    <citation type="submission" date="2015-07" db="EMBL/GenBank/DDBJ databases">
        <title>The draft genome sequence of Leadbetterella sp. JN14-9.</title>
        <authorList>
            <person name="Liu Y."/>
            <person name="Du J."/>
            <person name="Shao Z."/>
        </authorList>
    </citation>
    <scope>NUCLEOTIDE SEQUENCE [LARGE SCALE GENOMIC DNA]</scope>
    <source>
        <strain evidence="2 3">JN14-9</strain>
    </source>
</reference>
<dbReference type="AlphaFoldDB" id="A0A0P7C5F9"/>
<keyword evidence="1" id="KW-1133">Transmembrane helix</keyword>
<proteinExistence type="predicted"/>
<keyword evidence="1" id="KW-0472">Membrane</keyword>
<evidence type="ECO:0000313" key="3">
    <source>
        <dbReference type="Proteomes" id="UP000050454"/>
    </source>
</evidence>
<accession>A0A0P7C5F9</accession>
<name>A0A0P7C5F9_9BACT</name>
<keyword evidence="1" id="KW-0812">Transmembrane</keyword>
<evidence type="ECO:0008006" key="4">
    <source>
        <dbReference type="Google" id="ProtNLM"/>
    </source>
</evidence>
<organism evidence="2 3">
    <name type="scientific">Jiulongibacter sediminis</name>
    <dbReference type="NCBI Taxonomy" id="1605367"/>
    <lineage>
        <taxon>Bacteria</taxon>
        <taxon>Pseudomonadati</taxon>
        <taxon>Bacteroidota</taxon>
        <taxon>Cytophagia</taxon>
        <taxon>Cytophagales</taxon>
        <taxon>Leadbetterellaceae</taxon>
        <taxon>Jiulongibacter</taxon>
    </lineage>
</organism>
<gene>
    <name evidence="2" type="ORF">AFM12_05550</name>
</gene>
<keyword evidence="3" id="KW-1185">Reference proteome</keyword>